<name>A0ABW6AEH4_9BACT</name>
<comment type="similarity">
    <text evidence="2">Belongs to the SusD family.</text>
</comment>
<organism evidence="8 9">
    <name type="scientific">Spirosoma flavum</name>
    <dbReference type="NCBI Taxonomy" id="2048557"/>
    <lineage>
        <taxon>Bacteria</taxon>
        <taxon>Pseudomonadati</taxon>
        <taxon>Bacteroidota</taxon>
        <taxon>Cytophagia</taxon>
        <taxon>Cytophagales</taxon>
        <taxon>Cytophagaceae</taxon>
        <taxon>Spirosoma</taxon>
    </lineage>
</organism>
<comment type="caution">
    <text evidence="8">The sequence shown here is derived from an EMBL/GenBank/DDBJ whole genome shotgun (WGS) entry which is preliminary data.</text>
</comment>
<dbReference type="Gene3D" id="1.25.40.390">
    <property type="match status" value="1"/>
</dbReference>
<evidence type="ECO:0000259" key="7">
    <source>
        <dbReference type="Pfam" id="PF14322"/>
    </source>
</evidence>
<dbReference type="InterPro" id="IPR012944">
    <property type="entry name" value="SusD_RagB_dom"/>
</dbReference>
<proteinExistence type="inferred from homology"/>
<comment type="subcellular location">
    <subcellularLocation>
        <location evidence="1">Cell outer membrane</location>
    </subcellularLocation>
</comment>
<dbReference type="InterPro" id="IPR011990">
    <property type="entry name" value="TPR-like_helical_dom_sf"/>
</dbReference>
<keyword evidence="5" id="KW-0998">Cell outer membrane</keyword>
<evidence type="ECO:0000256" key="2">
    <source>
        <dbReference type="ARBA" id="ARBA00006275"/>
    </source>
</evidence>
<evidence type="ECO:0000313" key="8">
    <source>
        <dbReference type="EMBL" id="MFD2932827.1"/>
    </source>
</evidence>
<dbReference type="Proteomes" id="UP001597512">
    <property type="component" value="Unassembled WGS sequence"/>
</dbReference>
<dbReference type="Pfam" id="PF14322">
    <property type="entry name" value="SusD-like_3"/>
    <property type="match status" value="1"/>
</dbReference>
<feature type="domain" description="SusD-like N-terminal" evidence="7">
    <location>
        <begin position="27"/>
        <end position="234"/>
    </location>
</feature>
<feature type="domain" description="RagB/SusD" evidence="6">
    <location>
        <begin position="346"/>
        <end position="422"/>
    </location>
</feature>
<evidence type="ECO:0000256" key="5">
    <source>
        <dbReference type="ARBA" id="ARBA00023237"/>
    </source>
</evidence>
<sequence>MKTKKSIILASAMSVGLWLTSCNSQLDIKPVNSVATSQALTTAADLNALLVGAYDGLSSVNLYGGSLIRDGELFATVPTDGDVLWTGTFTGPQQIYTKNILVNNDQADVTWTNAYRTINICNTVLANLKLAATADQARMEGEAKFIRGSLYFELVRFYAKTWGDGDPNANLGVPIVTTPTVVLDANSNIPRSTVAAVYTQVLTDLTDAEAKLPASNSFFATKGAAGAQLSRVYLQKADYPNAANAANRVIASAAYQLVTIENVFDLREFQNGANTAETIFAVQMTDQDGINDLNTFYGSTEEGGRGDIEITENFLNQFAADDIRAQLFYQDGVGAIRTLKFVNQYGNIQVLRLGEMYLTRAEANFRAGTSVGVAPLVDINLIRARAGTTALTAVQLTLANILKERRLELAFEGTYIHDLKRTKSNVGTLPYNSPKLIFPIPLREITTNPALVQNPGY</sequence>
<evidence type="ECO:0000313" key="9">
    <source>
        <dbReference type="Proteomes" id="UP001597512"/>
    </source>
</evidence>
<keyword evidence="3" id="KW-0732">Signal</keyword>
<reference evidence="9" key="1">
    <citation type="journal article" date="2019" name="Int. J. Syst. Evol. Microbiol.">
        <title>The Global Catalogue of Microorganisms (GCM) 10K type strain sequencing project: providing services to taxonomists for standard genome sequencing and annotation.</title>
        <authorList>
            <consortium name="The Broad Institute Genomics Platform"/>
            <consortium name="The Broad Institute Genome Sequencing Center for Infectious Disease"/>
            <person name="Wu L."/>
            <person name="Ma J."/>
        </authorList>
    </citation>
    <scope>NUCLEOTIDE SEQUENCE [LARGE SCALE GENOMIC DNA]</scope>
    <source>
        <strain evidence="9">KCTC 52490</strain>
    </source>
</reference>
<protein>
    <submittedName>
        <fullName evidence="8">RagB/SusD family nutrient uptake outer membrane protein</fullName>
    </submittedName>
</protein>
<keyword evidence="9" id="KW-1185">Reference proteome</keyword>
<evidence type="ECO:0000256" key="4">
    <source>
        <dbReference type="ARBA" id="ARBA00023136"/>
    </source>
</evidence>
<dbReference type="CDD" id="cd08977">
    <property type="entry name" value="SusD"/>
    <property type="match status" value="1"/>
</dbReference>
<keyword evidence="4" id="KW-0472">Membrane</keyword>
<evidence type="ECO:0000256" key="1">
    <source>
        <dbReference type="ARBA" id="ARBA00004442"/>
    </source>
</evidence>
<accession>A0ABW6AEH4</accession>
<evidence type="ECO:0000256" key="3">
    <source>
        <dbReference type="ARBA" id="ARBA00022729"/>
    </source>
</evidence>
<dbReference type="RefSeq" id="WP_381497014.1">
    <property type="nucleotide sequence ID" value="NZ_JBHUOM010000001.1"/>
</dbReference>
<dbReference type="EMBL" id="JBHUOM010000001">
    <property type="protein sequence ID" value="MFD2932827.1"/>
    <property type="molecule type" value="Genomic_DNA"/>
</dbReference>
<dbReference type="SUPFAM" id="SSF48452">
    <property type="entry name" value="TPR-like"/>
    <property type="match status" value="1"/>
</dbReference>
<dbReference type="InterPro" id="IPR033985">
    <property type="entry name" value="SusD-like_N"/>
</dbReference>
<gene>
    <name evidence="8" type="ORF">ACFS25_03495</name>
</gene>
<evidence type="ECO:0000259" key="6">
    <source>
        <dbReference type="Pfam" id="PF07980"/>
    </source>
</evidence>
<dbReference type="PROSITE" id="PS51257">
    <property type="entry name" value="PROKAR_LIPOPROTEIN"/>
    <property type="match status" value="1"/>
</dbReference>
<dbReference type="Pfam" id="PF07980">
    <property type="entry name" value="SusD_RagB"/>
    <property type="match status" value="1"/>
</dbReference>